<dbReference type="EMBL" id="JAQJAC010000006">
    <property type="protein sequence ID" value="KAJ5580390.1"/>
    <property type="molecule type" value="Genomic_DNA"/>
</dbReference>
<sequence>MTSPDTTLSGGSTGTTSNASPTATCLHIEPGKNGYLPPEACGAILLYKPSLVPAAIFFILFGLATVFHFIQACIHRKLYAFVIVMGSGWEFIAMACRSMETRHQDSSRYYVWFTVFFLVAPIWINAFLYMTLGRMVQFFVPEQRLIKISAQRFGLIFVCLDIFAFIIQLIGVAILVQTGASNDTVLRGVHIYMGGIAIQETFIIGFIGLTIHLHRKLLHLENTGQQLGKMANPSFNWRWLFYTMYIALTMITIRIAFRLAEYSHGTSADEPTNTHEWYQYVFDALPMFFAVIVFNIFHPGRILQGPDGGFRHAKKIAKMEKKQKKFQKENGFPSASDDVPLAPYPN</sequence>
<evidence type="ECO:0000256" key="6">
    <source>
        <dbReference type="SAM" id="Phobius"/>
    </source>
</evidence>
<evidence type="ECO:0000256" key="3">
    <source>
        <dbReference type="ARBA" id="ARBA00022989"/>
    </source>
</evidence>
<feature type="transmembrane region" description="Helical" evidence="6">
    <location>
        <begin position="239"/>
        <end position="257"/>
    </location>
</feature>
<keyword evidence="4 6" id="KW-0472">Membrane</keyword>
<evidence type="ECO:0000256" key="2">
    <source>
        <dbReference type="ARBA" id="ARBA00022692"/>
    </source>
</evidence>
<keyword evidence="8" id="KW-1185">Reference proteome</keyword>
<dbReference type="GO" id="GO:0016020">
    <property type="term" value="C:membrane"/>
    <property type="evidence" value="ECO:0007669"/>
    <property type="project" value="UniProtKB-SubCell"/>
</dbReference>
<gene>
    <name evidence="7" type="ORF">N7450_006691</name>
</gene>
<proteinExistence type="predicted"/>
<keyword evidence="2 6" id="KW-0812">Transmembrane</keyword>
<feature type="transmembrane region" description="Helical" evidence="6">
    <location>
        <begin position="51"/>
        <end position="71"/>
    </location>
</feature>
<evidence type="ECO:0000256" key="1">
    <source>
        <dbReference type="ARBA" id="ARBA00004141"/>
    </source>
</evidence>
<dbReference type="AlphaFoldDB" id="A0AAD6GRV9"/>
<comment type="subcellular location">
    <subcellularLocation>
        <location evidence="1">Membrane</location>
        <topology evidence="1">Multi-pass membrane protein</topology>
    </subcellularLocation>
</comment>
<dbReference type="Pfam" id="PF04479">
    <property type="entry name" value="RTA1"/>
    <property type="match status" value="1"/>
</dbReference>
<evidence type="ECO:0008006" key="9">
    <source>
        <dbReference type="Google" id="ProtNLM"/>
    </source>
</evidence>
<accession>A0AAD6GRV9</accession>
<organism evidence="7 8">
    <name type="scientific">Penicillium hetheringtonii</name>
    <dbReference type="NCBI Taxonomy" id="911720"/>
    <lineage>
        <taxon>Eukaryota</taxon>
        <taxon>Fungi</taxon>
        <taxon>Dikarya</taxon>
        <taxon>Ascomycota</taxon>
        <taxon>Pezizomycotina</taxon>
        <taxon>Eurotiomycetes</taxon>
        <taxon>Eurotiomycetidae</taxon>
        <taxon>Eurotiales</taxon>
        <taxon>Aspergillaceae</taxon>
        <taxon>Penicillium</taxon>
    </lineage>
</organism>
<dbReference type="Proteomes" id="UP001216150">
    <property type="component" value="Unassembled WGS sequence"/>
</dbReference>
<dbReference type="InterPro" id="IPR007568">
    <property type="entry name" value="RTA1"/>
</dbReference>
<protein>
    <recommendedName>
        <fullName evidence="9">RTA1 domain protein</fullName>
    </recommendedName>
</protein>
<comment type="caution">
    <text evidence="7">The sequence shown here is derived from an EMBL/GenBank/DDBJ whole genome shotgun (WGS) entry which is preliminary data.</text>
</comment>
<keyword evidence="3 6" id="KW-1133">Transmembrane helix</keyword>
<dbReference type="PANTHER" id="PTHR31465:SF15">
    <property type="entry name" value="LIPID TRANSPORTER ATNI-RELATED"/>
    <property type="match status" value="1"/>
</dbReference>
<dbReference type="PANTHER" id="PTHR31465">
    <property type="entry name" value="PROTEIN RTA1-RELATED"/>
    <property type="match status" value="1"/>
</dbReference>
<feature type="transmembrane region" description="Helical" evidence="6">
    <location>
        <begin position="78"/>
        <end position="97"/>
    </location>
</feature>
<name>A0AAD6GRV9_9EURO</name>
<feature type="region of interest" description="Disordered" evidence="5">
    <location>
        <begin position="1"/>
        <end position="20"/>
    </location>
</feature>
<reference evidence="7 8" key="1">
    <citation type="journal article" date="2023" name="IMA Fungus">
        <title>Comparative genomic study of the Penicillium genus elucidates a diverse pangenome and 15 lateral gene transfer events.</title>
        <authorList>
            <person name="Petersen C."/>
            <person name="Sorensen T."/>
            <person name="Nielsen M.R."/>
            <person name="Sondergaard T.E."/>
            <person name="Sorensen J.L."/>
            <person name="Fitzpatrick D.A."/>
            <person name="Frisvad J.C."/>
            <person name="Nielsen K.L."/>
        </authorList>
    </citation>
    <scope>NUCLEOTIDE SEQUENCE [LARGE SCALE GENOMIC DNA]</scope>
    <source>
        <strain evidence="7 8">IBT 29057</strain>
    </source>
</reference>
<feature type="transmembrane region" description="Helical" evidence="6">
    <location>
        <begin position="109"/>
        <end position="132"/>
    </location>
</feature>
<feature type="transmembrane region" description="Helical" evidence="6">
    <location>
        <begin position="153"/>
        <end position="177"/>
    </location>
</feature>
<feature type="transmembrane region" description="Helical" evidence="6">
    <location>
        <begin position="277"/>
        <end position="297"/>
    </location>
</feature>
<feature type="region of interest" description="Disordered" evidence="5">
    <location>
        <begin position="322"/>
        <end position="346"/>
    </location>
</feature>
<evidence type="ECO:0000313" key="7">
    <source>
        <dbReference type="EMBL" id="KAJ5580390.1"/>
    </source>
</evidence>
<evidence type="ECO:0000256" key="5">
    <source>
        <dbReference type="SAM" id="MobiDB-lite"/>
    </source>
</evidence>
<feature type="transmembrane region" description="Helical" evidence="6">
    <location>
        <begin position="189"/>
        <end position="211"/>
    </location>
</feature>
<evidence type="ECO:0000256" key="4">
    <source>
        <dbReference type="ARBA" id="ARBA00023136"/>
    </source>
</evidence>
<evidence type="ECO:0000313" key="8">
    <source>
        <dbReference type="Proteomes" id="UP001216150"/>
    </source>
</evidence>